<evidence type="ECO:0000313" key="9">
    <source>
        <dbReference type="EMBL" id="EAT46212.1"/>
    </source>
</evidence>
<dbReference type="Gene3D" id="2.40.10.10">
    <property type="entry name" value="Trypsin-like serine proteases"/>
    <property type="match status" value="1"/>
</dbReference>
<dbReference type="MEROPS" id="S01.960"/>
<keyword evidence="3" id="KW-1015">Disulfide bond</keyword>
<dbReference type="PhylomeDB" id="Q17HM8"/>
<evidence type="ECO:0000256" key="1">
    <source>
        <dbReference type="ARBA" id="ARBA00004613"/>
    </source>
</evidence>
<feature type="signal peptide" evidence="7">
    <location>
        <begin position="1"/>
        <end position="26"/>
    </location>
</feature>
<dbReference type="HOGENOM" id="CLU_006842_0_3_1"/>
<organism evidence="9 10">
    <name type="scientific">Aedes aegypti</name>
    <name type="common">Yellowfever mosquito</name>
    <name type="synonym">Culex aegypti</name>
    <dbReference type="NCBI Taxonomy" id="7159"/>
    <lineage>
        <taxon>Eukaryota</taxon>
        <taxon>Metazoa</taxon>
        <taxon>Ecdysozoa</taxon>
        <taxon>Arthropoda</taxon>
        <taxon>Hexapoda</taxon>
        <taxon>Insecta</taxon>
        <taxon>Pterygota</taxon>
        <taxon>Neoptera</taxon>
        <taxon>Endopterygota</taxon>
        <taxon>Diptera</taxon>
        <taxon>Nematocera</taxon>
        <taxon>Culicoidea</taxon>
        <taxon>Culicidae</taxon>
        <taxon>Culicinae</taxon>
        <taxon>Aedini</taxon>
        <taxon>Aedes</taxon>
        <taxon>Stegomyia</taxon>
    </lineage>
</organism>
<evidence type="ECO:0000256" key="2">
    <source>
        <dbReference type="ARBA" id="ARBA00022525"/>
    </source>
</evidence>
<evidence type="ECO:0000256" key="7">
    <source>
        <dbReference type="SAM" id="SignalP"/>
    </source>
</evidence>
<evidence type="ECO:0000256" key="6">
    <source>
        <dbReference type="ARBA" id="ARBA00076468"/>
    </source>
</evidence>
<evidence type="ECO:0000256" key="4">
    <source>
        <dbReference type="ARBA" id="ARBA00024195"/>
    </source>
</evidence>
<dbReference type="PaxDb" id="7159-AAEL002624-PA"/>
<keyword evidence="2" id="KW-0964">Secreted</keyword>
<dbReference type="GO" id="GO:0006508">
    <property type="term" value="P:proteolysis"/>
    <property type="evidence" value="ECO:0007669"/>
    <property type="project" value="InterPro"/>
</dbReference>
<protein>
    <recommendedName>
        <fullName evidence="5">Phenoloxidase-activating factor 2</fullName>
    </recommendedName>
    <alternativeName>
        <fullName evidence="6">Prophenoloxidase-activating factor II</fullName>
    </alternativeName>
</protein>
<feature type="chain" id="PRO_5030175468" description="Phenoloxidase-activating factor 2" evidence="7">
    <location>
        <begin position="27"/>
        <end position="383"/>
    </location>
</feature>
<dbReference type="InterPro" id="IPR043504">
    <property type="entry name" value="Peptidase_S1_PA_chymotrypsin"/>
</dbReference>
<keyword evidence="7" id="KW-0732">Signal</keyword>
<dbReference type="InterPro" id="IPR001254">
    <property type="entry name" value="Trypsin_dom"/>
</dbReference>
<name>Q17HM8_AEDAE</name>
<dbReference type="InterPro" id="IPR018114">
    <property type="entry name" value="TRYPSIN_HIS"/>
</dbReference>
<feature type="domain" description="Peptidase S1" evidence="8">
    <location>
        <begin position="122"/>
        <end position="373"/>
    </location>
</feature>
<dbReference type="KEGG" id="aag:5575349"/>
<dbReference type="PROSITE" id="PS51257">
    <property type="entry name" value="PROKAR_LIPOPROTEIN"/>
    <property type="match status" value="1"/>
</dbReference>
<proteinExistence type="inferred from homology"/>
<evidence type="ECO:0000256" key="5">
    <source>
        <dbReference type="ARBA" id="ARBA00068096"/>
    </source>
</evidence>
<dbReference type="VEuPathDB" id="VectorBase:AAEL002624"/>
<evidence type="ECO:0000256" key="3">
    <source>
        <dbReference type="ARBA" id="ARBA00023157"/>
    </source>
</evidence>
<comment type="subcellular location">
    <subcellularLocation>
        <location evidence="1">Secreted</location>
    </subcellularLocation>
</comment>
<evidence type="ECO:0000313" key="10">
    <source>
        <dbReference type="Proteomes" id="UP000682892"/>
    </source>
</evidence>
<dbReference type="GO" id="GO:0005576">
    <property type="term" value="C:extracellular region"/>
    <property type="evidence" value="ECO:0007669"/>
    <property type="project" value="UniProtKB-SubCell"/>
</dbReference>
<evidence type="ECO:0000259" key="8">
    <source>
        <dbReference type="PROSITE" id="PS50240"/>
    </source>
</evidence>
<comment type="similarity">
    <text evidence="4">Belongs to the peptidase S1 family. CLIP subfamily.</text>
</comment>
<dbReference type="PANTHER" id="PTHR24258:SF129">
    <property type="entry name" value="LP15124P-RELATED"/>
    <property type="match status" value="1"/>
</dbReference>
<dbReference type="FunFam" id="2.40.10.10:FF:000038">
    <property type="entry name" value="Serine protease"/>
    <property type="match status" value="1"/>
</dbReference>
<dbReference type="PANTHER" id="PTHR24258">
    <property type="entry name" value="SERINE PROTEASE-RELATED"/>
    <property type="match status" value="1"/>
</dbReference>
<dbReference type="STRING" id="7159.Q17HM8"/>
<dbReference type="eggNOG" id="KOG3627">
    <property type="taxonomic scope" value="Eukaryota"/>
</dbReference>
<dbReference type="Pfam" id="PF00089">
    <property type="entry name" value="Trypsin"/>
    <property type="match status" value="1"/>
</dbReference>
<sequence>MRHHHSFTGAALVFVALFACIVSVYGQCSDGRCVDLAKCRSNFGQLNLIDLRVGVSEDDGGVEGECDHYLQVCCDNDDIIDGVSETTPSVIVSSSTTPRSTTGDSKFLECGYRNPDGVGFRIINGRHNETEFGEFPWMVAILESQTMLDIETQAFICGGSLIAPNVVLTAAHCVHMKEAESLTARAGEWDTKTESETLPYQEQKVQRIIIQPNYNSAVQFNDIALLVLEQPFQPDENVQLICLPPQGAKFDDENCFATGWGKANFHADSYQVILKKVQLPMVEHAQCQEALRGTRLGRNYRLHNSFTCAGGQDGVDTCTGDGGSPLMCPFRGSETRFYQAGIVAWGIGCGTAGVPGVYVKNSMFTEWINQELQKLGVNDDLFD</sequence>
<dbReference type="InterPro" id="IPR009003">
    <property type="entry name" value="Peptidase_S1_PA"/>
</dbReference>
<reference evidence="9" key="2">
    <citation type="journal article" date="2007" name="Science">
        <title>Genome sequence of Aedes aegypti, a major arbovirus vector.</title>
        <authorList>
            <person name="Nene V."/>
            <person name="Wortman J.R."/>
            <person name="Lawson D."/>
            <person name="Haas B."/>
            <person name="Kodira C."/>
            <person name="Tu Z.J."/>
            <person name="Loftus B."/>
            <person name="Xi Z."/>
            <person name="Megy K."/>
            <person name="Grabherr M."/>
            <person name="Ren Q."/>
            <person name="Zdobnov E.M."/>
            <person name="Lobo N.F."/>
            <person name="Campbell K.S."/>
            <person name="Brown S.E."/>
            <person name="Bonaldo M.F."/>
            <person name="Zhu J."/>
            <person name="Sinkins S.P."/>
            <person name="Hogenkamp D.G."/>
            <person name="Amedeo P."/>
            <person name="Arensburger P."/>
            <person name="Atkinson P.W."/>
            <person name="Bidwell S."/>
            <person name="Biedler J."/>
            <person name="Birney E."/>
            <person name="Bruggner R.V."/>
            <person name="Costas J."/>
            <person name="Coy M.R."/>
            <person name="Crabtree J."/>
            <person name="Crawford M."/>
            <person name="Debruyn B."/>
            <person name="Decaprio D."/>
            <person name="Eiglmeier K."/>
            <person name="Eisenstadt E."/>
            <person name="El-Dorry H."/>
            <person name="Gelbart W.M."/>
            <person name="Gomes S.L."/>
            <person name="Hammond M."/>
            <person name="Hannick L.I."/>
            <person name="Hogan J.R."/>
            <person name="Holmes M.H."/>
            <person name="Jaffe D."/>
            <person name="Johnston J.S."/>
            <person name="Kennedy R.C."/>
            <person name="Koo H."/>
            <person name="Kravitz S."/>
            <person name="Kriventseva E.V."/>
            <person name="Kulp D."/>
            <person name="Labutti K."/>
            <person name="Lee E."/>
            <person name="Li S."/>
            <person name="Lovin D.D."/>
            <person name="Mao C."/>
            <person name="Mauceli E."/>
            <person name="Menck C.F."/>
            <person name="Miller J.R."/>
            <person name="Montgomery P."/>
            <person name="Mori A."/>
            <person name="Nascimento A.L."/>
            <person name="Naveira H.F."/>
            <person name="Nusbaum C."/>
            <person name="O'leary S."/>
            <person name="Orvis J."/>
            <person name="Pertea M."/>
            <person name="Quesneville H."/>
            <person name="Reidenbach K.R."/>
            <person name="Rogers Y.H."/>
            <person name="Roth C.W."/>
            <person name="Schneider J.R."/>
            <person name="Schatz M."/>
            <person name="Shumway M."/>
            <person name="Stanke M."/>
            <person name="Stinson E.O."/>
            <person name="Tubio J.M."/>
            <person name="Vanzee J.P."/>
            <person name="Verjovski-Almeida S."/>
            <person name="Werner D."/>
            <person name="White O."/>
            <person name="Wyder S."/>
            <person name="Zeng Q."/>
            <person name="Zhao Q."/>
            <person name="Zhao Y."/>
            <person name="Hill C.A."/>
            <person name="Raikhel A.S."/>
            <person name="Soares M.B."/>
            <person name="Knudson D.L."/>
            <person name="Lee N.H."/>
            <person name="Galagan J."/>
            <person name="Salzberg S.L."/>
            <person name="Paulsen I.T."/>
            <person name="Dimopoulos G."/>
            <person name="Collins F.H."/>
            <person name="Birren B."/>
            <person name="Fraser-Liggett C.M."/>
            <person name="Severson D.W."/>
        </authorList>
    </citation>
    <scope>NUCLEOTIDE SEQUENCE [LARGE SCALE GENOMIC DNA]</scope>
    <source>
        <strain evidence="9">Liverpool</strain>
    </source>
</reference>
<dbReference type="InterPro" id="IPR001314">
    <property type="entry name" value="Peptidase_S1A"/>
</dbReference>
<dbReference type="OrthoDB" id="6261922at2759"/>
<dbReference type="PROSITE" id="PS50240">
    <property type="entry name" value="TRYPSIN_DOM"/>
    <property type="match status" value="1"/>
</dbReference>
<dbReference type="OMA" id="NAICESF"/>
<dbReference type="CDD" id="cd00190">
    <property type="entry name" value="Tryp_SPc"/>
    <property type="match status" value="1"/>
</dbReference>
<dbReference type="PRINTS" id="PR00722">
    <property type="entry name" value="CHYMOTRYPSIN"/>
</dbReference>
<gene>
    <name evidence="9" type="ORF">AaeL_AAEL002624</name>
</gene>
<dbReference type="SMART" id="SM00020">
    <property type="entry name" value="Tryp_SPc"/>
    <property type="match status" value="1"/>
</dbReference>
<accession>Q17HM8</accession>
<reference evidence="9" key="1">
    <citation type="submission" date="2005-10" db="EMBL/GenBank/DDBJ databases">
        <authorList>
            <person name="Loftus B.J."/>
            <person name="Nene V.M."/>
            <person name="Hannick L.I."/>
            <person name="Bidwell S."/>
            <person name="Haas B."/>
            <person name="Amedeo P."/>
            <person name="Orvis J."/>
            <person name="Wortman J.R."/>
            <person name="White O.R."/>
            <person name="Salzberg S."/>
            <person name="Shumway M."/>
            <person name="Koo H."/>
            <person name="Zhao Y."/>
            <person name="Holmes M."/>
            <person name="Miller J."/>
            <person name="Schatz M."/>
            <person name="Pop M."/>
            <person name="Pai G."/>
            <person name="Utterback T."/>
            <person name="Rogers Y.-H."/>
            <person name="Kravitz S."/>
            <person name="Fraser C.M."/>
        </authorList>
    </citation>
    <scope>NUCLEOTIDE SEQUENCE</scope>
    <source>
        <strain evidence="9">Liverpool</strain>
    </source>
</reference>
<dbReference type="GO" id="GO:0004252">
    <property type="term" value="F:serine-type endopeptidase activity"/>
    <property type="evidence" value="ECO:0007669"/>
    <property type="project" value="InterPro"/>
</dbReference>
<dbReference type="Proteomes" id="UP000682892">
    <property type="component" value="Unassembled WGS sequence"/>
</dbReference>
<dbReference type="SUPFAM" id="SSF50494">
    <property type="entry name" value="Trypsin-like serine proteases"/>
    <property type="match status" value="1"/>
</dbReference>
<reference evidence="9" key="3">
    <citation type="submission" date="2012-09" db="EMBL/GenBank/DDBJ databases">
        <authorList>
            <consortium name="VectorBase"/>
        </authorList>
    </citation>
    <scope>NUCLEOTIDE SEQUENCE</scope>
    <source>
        <strain evidence="9">Liverpool</strain>
    </source>
</reference>
<dbReference type="AlphaFoldDB" id="Q17HM8"/>
<dbReference type="PROSITE" id="PS00134">
    <property type="entry name" value="TRYPSIN_HIS"/>
    <property type="match status" value="1"/>
</dbReference>
<dbReference type="EMBL" id="CH477246">
    <property type="protein sequence ID" value="EAT46212.1"/>
    <property type="molecule type" value="Genomic_DNA"/>
</dbReference>